<dbReference type="PANTHER" id="PTHR43151">
    <property type="entry name" value="FEOA FAMILY PROTEIN"/>
    <property type="match status" value="1"/>
</dbReference>
<feature type="domain" description="Ferrous iron transporter FeoA-like" evidence="2">
    <location>
        <begin position="1"/>
        <end position="70"/>
    </location>
</feature>
<dbReference type="InterPro" id="IPR038157">
    <property type="entry name" value="FeoA_core_dom"/>
</dbReference>
<organism evidence="3 4">
    <name type="scientific">Acidaminococcus fermentans</name>
    <dbReference type="NCBI Taxonomy" id="905"/>
    <lineage>
        <taxon>Bacteria</taxon>
        <taxon>Bacillati</taxon>
        <taxon>Bacillota</taxon>
        <taxon>Negativicutes</taxon>
        <taxon>Acidaminococcales</taxon>
        <taxon>Acidaminococcaceae</taxon>
        <taxon>Acidaminococcus</taxon>
    </lineage>
</organism>
<gene>
    <name evidence="3" type="ORF">SAMN05216495_11739</name>
</gene>
<dbReference type="OMA" id="ISIVQHT"/>
<dbReference type="PANTHER" id="PTHR43151:SF1">
    <property type="entry name" value="SSR2333 PROTEIN"/>
    <property type="match status" value="1"/>
</dbReference>
<dbReference type="Proteomes" id="UP000182379">
    <property type="component" value="Unassembled WGS sequence"/>
</dbReference>
<protein>
    <submittedName>
        <fullName evidence="3">Ferrous iron transport protein A</fullName>
    </submittedName>
</protein>
<dbReference type="GO" id="GO:0046914">
    <property type="term" value="F:transition metal ion binding"/>
    <property type="evidence" value="ECO:0007669"/>
    <property type="project" value="InterPro"/>
</dbReference>
<dbReference type="Gene3D" id="2.30.30.90">
    <property type="match status" value="1"/>
</dbReference>
<dbReference type="GeneID" id="78335255"/>
<proteinExistence type="predicted"/>
<keyword evidence="1" id="KW-0408">Iron</keyword>
<dbReference type="Pfam" id="PF04023">
    <property type="entry name" value="FeoA"/>
    <property type="match status" value="1"/>
</dbReference>
<name>A0A1H2ZZH5_ACIFE</name>
<dbReference type="AlphaFoldDB" id="A0A1H2ZZH5"/>
<dbReference type="RefSeq" id="WP_012938906.1">
    <property type="nucleotide sequence ID" value="NZ_CALAKB010000033.1"/>
</dbReference>
<sequence>MPLSFADEGRTLVVLRVGGSPKVRTHLENLGITQGAEISIVQHTPSGLILNIRESRVAVSMEMAAKITVQ</sequence>
<dbReference type="InterPro" id="IPR053184">
    <property type="entry name" value="FeoA-like"/>
</dbReference>
<dbReference type="InterPro" id="IPR008988">
    <property type="entry name" value="Transcriptional_repressor_C"/>
</dbReference>
<dbReference type="InterPro" id="IPR007167">
    <property type="entry name" value="Fe-transptr_FeoA-like"/>
</dbReference>
<comment type="caution">
    <text evidence="3">The sequence shown here is derived from an EMBL/GenBank/DDBJ whole genome shotgun (WGS) entry which is preliminary data.</text>
</comment>
<dbReference type="SUPFAM" id="SSF50037">
    <property type="entry name" value="C-terminal domain of transcriptional repressors"/>
    <property type="match status" value="1"/>
</dbReference>
<evidence type="ECO:0000259" key="2">
    <source>
        <dbReference type="SMART" id="SM00899"/>
    </source>
</evidence>
<evidence type="ECO:0000256" key="1">
    <source>
        <dbReference type="ARBA" id="ARBA00023004"/>
    </source>
</evidence>
<evidence type="ECO:0000313" key="3">
    <source>
        <dbReference type="EMBL" id="SDX22591.1"/>
    </source>
</evidence>
<dbReference type="SMART" id="SM00899">
    <property type="entry name" value="FeoA"/>
    <property type="match status" value="1"/>
</dbReference>
<dbReference type="EMBL" id="FNOP01000017">
    <property type="protein sequence ID" value="SDX22591.1"/>
    <property type="molecule type" value="Genomic_DNA"/>
</dbReference>
<reference evidence="3 4" key="1">
    <citation type="submission" date="2016-10" db="EMBL/GenBank/DDBJ databases">
        <authorList>
            <person name="Varghese N."/>
            <person name="Submissions S."/>
        </authorList>
    </citation>
    <scope>NUCLEOTIDE SEQUENCE [LARGE SCALE GENOMIC DNA]</scope>
    <source>
        <strain evidence="3 4">WCC6</strain>
    </source>
</reference>
<evidence type="ECO:0000313" key="4">
    <source>
        <dbReference type="Proteomes" id="UP000182379"/>
    </source>
</evidence>
<accession>A0A1H2ZZH5</accession>